<comment type="caution">
    <text evidence="7">The sequence shown here is derived from an EMBL/GenBank/DDBJ whole genome shotgun (WGS) entry which is preliminary data.</text>
</comment>
<comment type="similarity">
    <text evidence="1">Belongs to the sigma-70 factor family. ECF subfamily.</text>
</comment>
<dbReference type="InterPro" id="IPR036388">
    <property type="entry name" value="WH-like_DNA-bd_sf"/>
</dbReference>
<organism evidence="7 8">
    <name type="scientific">Thalassococcus lentus</name>
    <dbReference type="NCBI Taxonomy" id="1210524"/>
    <lineage>
        <taxon>Bacteria</taxon>
        <taxon>Pseudomonadati</taxon>
        <taxon>Pseudomonadota</taxon>
        <taxon>Alphaproteobacteria</taxon>
        <taxon>Rhodobacterales</taxon>
        <taxon>Roseobacteraceae</taxon>
        <taxon>Thalassococcus</taxon>
    </lineage>
</organism>
<dbReference type="Pfam" id="PF04542">
    <property type="entry name" value="Sigma70_r2"/>
    <property type="match status" value="1"/>
</dbReference>
<keyword evidence="4" id="KW-0804">Transcription</keyword>
<dbReference type="SUPFAM" id="SSF88659">
    <property type="entry name" value="Sigma3 and sigma4 domains of RNA polymerase sigma factors"/>
    <property type="match status" value="1"/>
</dbReference>
<dbReference type="Proteomes" id="UP001210720">
    <property type="component" value="Unassembled WGS sequence"/>
</dbReference>
<keyword evidence="3" id="KW-0731">Sigma factor</keyword>
<evidence type="ECO:0000256" key="4">
    <source>
        <dbReference type="ARBA" id="ARBA00023163"/>
    </source>
</evidence>
<dbReference type="Gene3D" id="1.10.10.10">
    <property type="entry name" value="Winged helix-like DNA-binding domain superfamily/Winged helix DNA-binding domain"/>
    <property type="match status" value="1"/>
</dbReference>
<feature type="domain" description="RNA polymerase sigma-70 region 2" evidence="5">
    <location>
        <begin position="6"/>
        <end position="66"/>
    </location>
</feature>
<dbReference type="InterPro" id="IPR013249">
    <property type="entry name" value="RNA_pol_sigma70_r4_t2"/>
</dbReference>
<proteinExistence type="inferred from homology"/>
<reference evidence="7 8" key="1">
    <citation type="submission" date="2023-01" db="EMBL/GenBank/DDBJ databases">
        <title>Thalassococcus onchidii sp. nov., isolated from a marine invertebrate from the South China Sea.</title>
        <authorList>
            <person name="Xu S."/>
            <person name="Liu Z."/>
            <person name="Xu Y."/>
        </authorList>
    </citation>
    <scope>NUCLEOTIDE SEQUENCE [LARGE SCALE GENOMIC DNA]</scope>
    <source>
        <strain evidence="7 8">KCTC 32084</strain>
    </source>
</reference>
<evidence type="ECO:0000313" key="7">
    <source>
        <dbReference type="EMBL" id="MDA7425061.1"/>
    </source>
</evidence>
<dbReference type="InterPro" id="IPR013325">
    <property type="entry name" value="RNA_pol_sigma_r2"/>
</dbReference>
<name>A0ABT4XSW9_9RHOB</name>
<keyword evidence="8" id="KW-1185">Reference proteome</keyword>
<dbReference type="PANTHER" id="PTHR43133:SF25">
    <property type="entry name" value="RNA POLYMERASE SIGMA FACTOR RFAY-RELATED"/>
    <property type="match status" value="1"/>
</dbReference>
<sequence>MGAVFPRLWRYCLALTGRRDLADDLAQATCARALEKAHLFDPDTHLDRWLFRMAQRLWLNDIRAQKARPVAAETDPDEVVSLQSSTETNIFAREVFSKIETLPAPQRVAILLVYVEGYTYAEAAEAQDVPIGTIMSRLAAARRKLAEDTGGVQ</sequence>
<dbReference type="InterPro" id="IPR014284">
    <property type="entry name" value="RNA_pol_sigma-70_dom"/>
</dbReference>
<keyword evidence="2" id="KW-0805">Transcription regulation</keyword>
<dbReference type="SUPFAM" id="SSF88946">
    <property type="entry name" value="Sigma2 domain of RNA polymerase sigma factors"/>
    <property type="match status" value="1"/>
</dbReference>
<evidence type="ECO:0000256" key="2">
    <source>
        <dbReference type="ARBA" id="ARBA00023015"/>
    </source>
</evidence>
<dbReference type="EMBL" id="JAQIOY010000003">
    <property type="protein sequence ID" value="MDA7425061.1"/>
    <property type="molecule type" value="Genomic_DNA"/>
</dbReference>
<evidence type="ECO:0000259" key="6">
    <source>
        <dbReference type="Pfam" id="PF08281"/>
    </source>
</evidence>
<dbReference type="Gene3D" id="1.10.1740.10">
    <property type="match status" value="1"/>
</dbReference>
<dbReference type="InterPro" id="IPR007627">
    <property type="entry name" value="RNA_pol_sigma70_r2"/>
</dbReference>
<evidence type="ECO:0000313" key="8">
    <source>
        <dbReference type="Proteomes" id="UP001210720"/>
    </source>
</evidence>
<evidence type="ECO:0000256" key="1">
    <source>
        <dbReference type="ARBA" id="ARBA00010641"/>
    </source>
</evidence>
<gene>
    <name evidence="7" type="ORF">PFY00_10010</name>
</gene>
<feature type="domain" description="RNA polymerase sigma factor 70 region 4 type 2" evidence="6">
    <location>
        <begin position="98"/>
        <end position="145"/>
    </location>
</feature>
<dbReference type="NCBIfam" id="TIGR02937">
    <property type="entry name" value="sigma70-ECF"/>
    <property type="match status" value="1"/>
</dbReference>
<dbReference type="PANTHER" id="PTHR43133">
    <property type="entry name" value="RNA POLYMERASE ECF-TYPE SIGMA FACTO"/>
    <property type="match status" value="1"/>
</dbReference>
<dbReference type="CDD" id="cd06171">
    <property type="entry name" value="Sigma70_r4"/>
    <property type="match status" value="1"/>
</dbReference>
<dbReference type="InterPro" id="IPR013324">
    <property type="entry name" value="RNA_pol_sigma_r3/r4-like"/>
</dbReference>
<accession>A0ABT4XSW9</accession>
<dbReference type="InterPro" id="IPR039425">
    <property type="entry name" value="RNA_pol_sigma-70-like"/>
</dbReference>
<evidence type="ECO:0000259" key="5">
    <source>
        <dbReference type="Pfam" id="PF04542"/>
    </source>
</evidence>
<evidence type="ECO:0000256" key="3">
    <source>
        <dbReference type="ARBA" id="ARBA00023082"/>
    </source>
</evidence>
<protein>
    <submittedName>
        <fullName evidence="7">RNA polymerase sigma factor</fullName>
    </submittedName>
</protein>
<dbReference type="Pfam" id="PF08281">
    <property type="entry name" value="Sigma70_r4_2"/>
    <property type="match status" value="1"/>
</dbReference>